<sequence length="271" mass="29221">MPCPRVASPTRLPCGPASVFPSGLRATTAMAMVFPSTQPATAMPLGLPLRPLRNRHGFPLRATTATAMPLPRTIRHAFASQDPPCQRLGFSSVQPPDPPPSPPQNSHVPASANPMRRSTAARPARTCLSFPSALKQPSRAEEMRPQIWTLRAATRTAMQPPRTIRHAPASHDPPCQRLGFPFVQPPDPPGPCLSFPSALGLAHKFGNAPTNLEATAMAPDLAMASLIWKSHNLRRRFGKHDLADLGGSKQEPTPHLPLFRGINFTSFSSSS</sequence>
<dbReference type="ExpressionAtlas" id="A0A1D6F1A7">
    <property type="expression patterns" value="baseline"/>
</dbReference>
<dbReference type="PaxDb" id="4577-AC177893.3_FGP006"/>
<evidence type="ECO:0000313" key="2">
    <source>
        <dbReference type="EMBL" id="ONM25248.1"/>
    </source>
</evidence>
<organism evidence="2">
    <name type="scientific">Zea mays</name>
    <name type="common">Maize</name>
    <dbReference type="NCBI Taxonomy" id="4577"/>
    <lineage>
        <taxon>Eukaryota</taxon>
        <taxon>Viridiplantae</taxon>
        <taxon>Streptophyta</taxon>
        <taxon>Embryophyta</taxon>
        <taxon>Tracheophyta</taxon>
        <taxon>Spermatophyta</taxon>
        <taxon>Magnoliopsida</taxon>
        <taxon>Liliopsida</taxon>
        <taxon>Poales</taxon>
        <taxon>Poaceae</taxon>
        <taxon>PACMAD clade</taxon>
        <taxon>Panicoideae</taxon>
        <taxon>Andropogonodae</taxon>
        <taxon>Andropogoneae</taxon>
        <taxon>Tripsacinae</taxon>
        <taxon>Zea</taxon>
    </lineage>
</organism>
<reference evidence="2" key="1">
    <citation type="submission" date="2015-12" db="EMBL/GenBank/DDBJ databases">
        <title>Update maize B73 reference genome by single molecule sequencing technologies.</title>
        <authorList>
            <consortium name="Maize Genome Sequencing Project"/>
            <person name="Ware D."/>
        </authorList>
    </citation>
    <scope>NUCLEOTIDE SEQUENCE [LARGE SCALE GENOMIC DNA]</scope>
    <source>
        <tissue evidence="2">Seedling</tissue>
    </source>
</reference>
<feature type="region of interest" description="Disordered" evidence="1">
    <location>
        <begin position="82"/>
        <end position="142"/>
    </location>
</feature>
<accession>A0A1D6F1A7</accession>
<dbReference type="AlphaFoldDB" id="A0A1D6F1A7"/>
<protein>
    <submittedName>
        <fullName evidence="2">Uncharacterized protein</fullName>
    </submittedName>
</protein>
<proteinExistence type="predicted"/>
<name>A0A1D6F1A7_MAIZE</name>
<dbReference type="EMBL" id="CM007648">
    <property type="protein sequence ID" value="ONM25248.1"/>
    <property type="molecule type" value="Genomic_DNA"/>
</dbReference>
<gene>
    <name evidence="2" type="ORF">ZEAMMB73_Zm00001d006849</name>
</gene>
<evidence type="ECO:0000256" key="1">
    <source>
        <dbReference type="SAM" id="MobiDB-lite"/>
    </source>
</evidence>